<keyword evidence="2" id="KW-1133">Transmembrane helix</keyword>
<feature type="transmembrane region" description="Helical" evidence="2">
    <location>
        <begin position="29"/>
        <end position="52"/>
    </location>
</feature>
<feature type="transmembrane region" description="Helical" evidence="2">
    <location>
        <begin position="95"/>
        <end position="117"/>
    </location>
</feature>
<feature type="domain" description="Potassium channel" evidence="3">
    <location>
        <begin position="38"/>
        <end position="108"/>
    </location>
</feature>
<name>A0ABQ6HGE0_9GAMM</name>
<keyword evidence="2" id="KW-0472">Membrane</keyword>
<feature type="coiled-coil region" evidence="1">
    <location>
        <begin position="126"/>
        <end position="167"/>
    </location>
</feature>
<evidence type="ECO:0000259" key="3">
    <source>
        <dbReference type="Pfam" id="PF07885"/>
    </source>
</evidence>
<dbReference type="Proteomes" id="UP001157134">
    <property type="component" value="Unassembled WGS sequence"/>
</dbReference>
<comment type="caution">
    <text evidence="4">The sequence shown here is derived from an EMBL/GenBank/DDBJ whole genome shotgun (WGS) entry which is preliminary data.</text>
</comment>
<reference evidence="4 5" key="1">
    <citation type="submission" date="2023-03" db="EMBL/GenBank/DDBJ databases">
        <title>Thalassotalea loyana LMG 22536T draft genome sequence.</title>
        <authorList>
            <person name="Sawabe T."/>
        </authorList>
    </citation>
    <scope>NUCLEOTIDE SEQUENCE [LARGE SCALE GENOMIC DNA]</scope>
    <source>
        <strain evidence="4 5">LMG 22536</strain>
    </source>
</reference>
<keyword evidence="2" id="KW-0812">Transmembrane</keyword>
<organism evidence="4 5">
    <name type="scientific">Thalassotalea loyana</name>
    <dbReference type="NCBI Taxonomy" id="280483"/>
    <lineage>
        <taxon>Bacteria</taxon>
        <taxon>Pseudomonadati</taxon>
        <taxon>Pseudomonadota</taxon>
        <taxon>Gammaproteobacteria</taxon>
        <taxon>Alteromonadales</taxon>
        <taxon>Colwelliaceae</taxon>
        <taxon>Thalassotalea</taxon>
    </lineage>
</organism>
<accession>A0ABQ6HGE0</accession>
<keyword evidence="5" id="KW-1185">Reference proteome</keyword>
<dbReference type="EMBL" id="BSSV01000009">
    <property type="protein sequence ID" value="GLX87150.1"/>
    <property type="molecule type" value="Genomic_DNA"/>
</dbReference>
<dbReference type="Pfam" id="PF07885">
    <property type="entry name" value="Ion_trans_2"/>
    <property type="match status" value="1"/>
</dbReference>
<dbReference type="InterPro" id="IPR013099">
    <property type="entry name" value="K_chnl_dom"/>
</dbReference>
<keyword evidence="1" id="KW-0175">Coiled coil</keyword>
<dbReference type="Gene3D" id="1.10.287.70">
    <property type="match status" value="1"/>
</dbReference>
<dbReference type="RefSeq" id="WP_284300929.1">
    <property type="nucleotide sequence ID" value="NZ_BSSV01000009.1"/>
</dbReference>
<evidence type="ECO:0000313" key="4">
    <source>
        <dbReference type="EMBL" id="GLX87150.1"/>
    </source>
</evidence>
<evidence type="ECO:0000313" key="5">
    <source>
        <dbReference type="Proteomes" id="UP001157134"/>
    </source>
</evidence>
<dbReference type="SUPFAM" id="SSF81324">
    <property type="entry name" value="Voltage-gated potassium channels"/>
    <property type="match status" value="1"/>
</dbReference>
<sequence>MPVIFQRFVNSDNFYYVDTHGVKNYKTRFVFLLALLSMILLVCIFGYITLLFEQDHPEATVKTYADAIWLMMMSSTTIGFGRISPVTFGGQATVMVMFVFGVGIMGGLGALAASKILGFSDTNVKNRELRSQNAQIIERLINLEKTIAQQDKSINTAKETIEKAMDDNSDTKSS</sequence>
<evidence type="ECO:0000256" key="2">
    <source>
        <dbReference type="SAM" id="Phobius"/>
    </source>
</evidence>
<protein>
    <recommendedName>
        <fullName evidence="3">Potassium channel domain-containing protein</fullName>
    </recommendedName>
</protein>
<gene>
    <name evidence="4" type="ORF">tloyanaT_34030</name>
</gene>
<evidence type="ECO:0000256" key="1">
    <source>
        <dbReference type="SAM" id="Coils"/>
    </source>
</evidence>
<proteinExistence type="predicted"/>